<reference evidence="4 5" key="1">
    <citation type="submission" date="2016-10" db="EMBL/GenBank/DDBJ databases">
        <authorList>
            <person name="de Groot N.N."/>
        </authorList>
    </citation>
    <scope>NUCLEOTIDE SEQUENCE [LARGE SCALE GENOMIC DNA]</scope>
    <source>
        <strain evidence="4 5">DSM 23581</strain>
    </source>
</reference>
<feature type="chain" id="PRO_5011627703" description="TPM domain-containing protein" evidence="2">
    <location>
        <begin position="26"/>
        <end position="269"/>
    </location>
</feature>
<dbReference type="STRING" id="908615.SAMN05421540_10564"/>
<evidence type="ECO:0000256" key="1">
    <source>
        <dbReference type="SAM" id="Phobius"/>
    </source>
</evidence>
<dbReference type="Pfam" id="PF04536">
    <property type="entry name" value="TPM_phosphatase"/>
    <property type="match status" value="1"/>
</dbReference>
<keyword evidence="1" id="KW-0472">Membrane</keyword>
<gene>
    <name evidence="4" type="ORF">SAMN05421540_10564</name>
</gene>
<keyword evidence="1" id="KW-0812">Transmembrane</keyword>
<evidence type="ECO:0000256" key="2">
    <source>
        <dbReference type="SAM" id="SignalP"/>
    </source>
</evidence>
<keyword evidence="2" id="KW-0732">Signal</keyword>
<feature type="transmembrane region" description="Helical" evidence="1">
    <location>
        <begin position="178"/>
        <end position="196"/>
    </location>
</feature>
<dbReference type="AlphaFoldDB" id="A0A1H4AK10"/>
<evidence type="ECO:0000313" key="5">
    <source>
        <dbReference type="Proteomes" id="UP000198820"/>
    </source>
</evidence>
<dbReference type="PANTHER" id="PTHR30373">
    <property type="entry name" value="UPF0603 PROTEIN YGCG"/>
    <property type="match status" value="1"/>
</dbReference>
<dbReference type="Proteomes" id="UP000198820">
    <property type="component" value="Unassembled WGS sequence"/>
</dbReference>
<dbReference type="Gene3D" id="3.10.310.50">
    <property type="match status" value="1"/>
</dbReference>
<feature type="signal peptide" evidence="2">
    <location>
        <begin position="1"/>
        <end position="25"/>
    </location>
</feature>
<accession>A0A1H4AK10</accession>
<name>A0A1H4AK10_9FLAO</name>
<evidence type="ECO:0000259" key="3">
    <source>
        <dbReference type="Pfam" id="PF04536"/>
    </source>
</evidence>
<dbReference type="EMBL" id="FNQF01000005">
    <property type="protein sequence ID" value="SEA36313.1"/>
    <property type="molecule type" value="Genomic_DNA"/>
</dbReference>
<dbReference type="InterPro" id="IPR007621">
    <property type="entry name" value="TPM_dom"/>
</dbReference>
<evidence type="ECO:0000313" key="4">
    <source>
        <dbReference type="EMBL" id="SEA36313.1"/>
    </source>
</evidence>
<keyword evidence="1" id="KW-1133">Transmembrane helix</keyword>
<feature type="domain" description="TPM" evidence="3">
    <location>
        <begin position="37"/>
        <end position="160"/>
    </location>
</feature>
<dbReference type="PANTHER" id="PTHR30373:SF2">
    <property type="entry name" value="UPF0603 PROTEIN YGCG"/>
    <property type="match status" value="1"/>
</dbReference>
<dbReference type="RefSeq" id="WP_093243729.1">
    <property type="nucleotide sequence ID" value="NZ_FNQF01000005.1"/>
</dbReference>
<keyword evidence="5" id="KW-1185">Reference proteome</keyword>
<proteinExistence type="predicted"/>
<organism evidence="4 5">
    <name type="scientific">Psychroflexus halocasei</name>
    <dbReference type="NCBI Taxonomy" id="908615"/>
    <lineage>
        <taxon>Bacteria</taxon>
        <taxon>Pseudomonadati</taxon>
        <taxon>Bacteroidota</taxon>
        <taxon>Flavobacteriia</taxon>
        <taxon>Flavobacteriales</taxon>
        <taxon>Flavobacteriaceae</taxon>
        <taxon>Psychroflexus</taxon>
    </lineage>
</organism>
<protein>
    <recommendedName>
        <fullName evidence="3">TPM domain-containing protein</fullName>
    </recommendedName>
</protein>
<sequence length="269" mass="28768">MRISLKTYFLSLLFLLISFSGFAQYDIPEVPNKQKAVYDYAEIMKEAQVMQLRKKLETYADSTSTQIVFVSVNSLKGEEINLLAAEWAHKWKIGQEGKDNGMIILMSKRDQQISIQNGYGLEPFLTDMNSSAIINQIILPEFRKANYYEGLDKGTDAIIQLLNGKFDAQAHQAESGDVRWSFLIFPFIILIVIIIIKSRGKNGGSGGGSGTRRGGPDLFDILVLSSLGRSGGFGGGSFGGSSGGGFGGGGFSGGFGGGGFGGGGASGSW</sequence>